<feature type="domain" description="DUF6468" evidence="2">
    <location>
        <begin position="34"/>
        <end position="109"/>
    </location>
</feature>
<sequence>MSPVILLLADALVAVLLAATIVTSVGLSRRIARLKADEAALRATIGELMQASGTAERAIQGLRSTLQDCDRTLAERLRTAERYAADLAEQVEAGETVMGRIMQIVETSRRAVGAPEPAREAPPPPAPAPEDRVSAAAAAAQALADRAARRLEARTGAA</sequence>
<gene>
    <name evidence="3" type="ORF">F0L46_22620</name>
</gene>
<evidence type="ECO:0000313" key="4">
    <source>
        <dbReference type="Proteomes" id="UP000323142"/>
    </source>
</evidence>
<accession>A0A5B2V5M1</accession>
<dbReference type="InterPro" id="IPR045531">
    <property type="entry name" value="DUF6468"/>
</dbReference>
<dbReference type="Proteomes" id="UP000323142">
    <property type="component" value="Unassembled WGS sequence"/>
</dbReference>
<dbReference type="AlphaFoldDB" id="A0A5B2V5M1"/>
<reference evidence="3 4" key="1">
    <citation type="submission" date="2019-09" db="EMBL/GenBank/DDBJ databases">
        <title>Salinarimonas rosea gen. nov., sp. nov., a new member of the a-2 subgroup of the Proteobacteria.</title>
        <authorList>
            <person name="Liu J."/>
        </authorList>
    </citation>
    <scope>NUCLEOTIDE SEQUENCE [LARGE SCALE GENOMIC DNA]</scope>
    <source>
        <strain evidence="3 4">BN140002</strain>
    </source>
</reference>
<feature type="region of interest" description="Disordered" evidence="1">
    <location>
        <begin position="108"/>
        <end position="139"/>
    </location>
</feature>
<dbReference type="RefSeq" id="WP_149821880.1">
    <property type="nucleotide sequence ID" value="NZ_VUOA01000042.1"/>
</dbReference>
<evidence type="ECO:0000256" key="1">
    <source>
        <dbReference type="SAM" id="MobiDB-lite"/>
    </source>
</evidence>
<proteinExistence type="predicted"/>
<name>A0A5B2V5M1_9HYPH</name>
<dbReference type="EMBL" id="VUOA01000042">
    <property type="protein sequence ID" value="KAA2234823.1"/>
    <property type="molecule type" value="Genomic_DNA"/>
</dbReference>
<organism evidence="3 4">
    <name type="scientific">Salinarimonas soli</name>
    <dbReference type="NCBI Taxonomy" id="1638099"/>
    <lineage>
        <taxon>Bacteria</taxon>
        <taxon>Pseudomonadati</taxon>
        <taxon>Pseudomonadota</taxon>
        <taxon>Alphaproteobacteria</taxon>
        <taxon>Hyphomicrobiales</taxon>
        <taxon>Salinarimonadaceae</taxon>
        <taxon>Salinarimonas</taxon>
    </lineage>
</organism>
<evidence type="ECO:0000259" key="2">
    <source>
        <dbReference type="Pfam" id="PF20072"/>
    </source>
</evidence>
<keyword evidence="4" id="KW-1185">Reference proteome</keyword>
<dbReference type="Pfam" id="PF20072">
    <property type="entry name" value="DUF6468"/>
    <property type="match status" value="1"/>
</dbReference>
<comment type="caution">
    <text evidence="3">The sequence shown here is derived from an EMBL/GenBank/DDBJ whole genome shotgun (WGS) entry which is preliminary data.</text>
</comment>
<evidence type="ECO:0000313" key="3">
    <source>
        <dbReference type="EMBL" id="KAA2234823.1"/>
    </source>
</evidence>
<protein>
    <submittedName>
        <fullName evidence="3">Glutamyl-tRNA reductase</fullName>
    </submittedName>
</protein>
<dbReference type="OrthoDB" id="8005993at2"/>
<reference evidence="3 4" key="2">
    <citation type="submission" date="2019-09" db="EMBL/GenBank/DDBJ databases">
        <authorList>
            <person name="Jin C."/>
        </authorList>
    </citation>
    <scope>NUCLEOTIDE SEQUENCE [LARGE SCALE GENOMIC DNA]</scope>
    <source>
        <strain evidence="3 4">BN140002</strain>
    </source>
</reference>